<dbReference type="SUPFAM" id="SSF53474">
    <property type="entry name" value="alpha/beta-Hydrolases"/>
    <property type="match status" value="1"/>
</dbReference>
<dbReference type="Proteomes" id="UP000635245">
    <property type="component" value="Unassembled WGS sequence"/>
</dbReference>
<dbReference type="InterPro" id="IPR002018">
    <property type="entry name" value="CarbesteraseB"/>
</dbReference>
<evidence type="ECO:0000256" key="3">
    <source>
        <dbReference type="RuleBase" id="RU361235"/>
    </source>
</evidence>
<dbReference type="InterPro" id="IPR050309">
    <property type="entry name" value="Type-B_Carboxylest/Lipase"/>
</dbReference>
<gene>
    <name evidence="5" type="ORF">JHE00_25265</name>
</gene>
<accession>A0A934QW32</accession>
<keyword evidence="2 3" id="KW-0378">Hydrolase</keyword>
<proteinExistence type="inferred from homology"/>
<dbReference type="EMBL" id="JAENJH010000007">
    <property type="protein sequence ID" value="MBK1787650.1"/>
    <property type="molecule type" value="Genomic_DNA"/>
</dbReference>
<dbReference type="Gene3D" id="3.40.50.1820">
    <property type="entry name" value="alpha/beta hydrolase"/>
    <property type="match status" value="1"/>
</dbReference>
<comment type="caution">
    <text evidence="5">The sequence shown here is derived from an EMBL/GenBank/DDBJ whole genome shotgun (WGS) entry which is preliminary data.</text>
</comment>
<dbReference type="InterPro" id="IPR019826">
    <property type="entry name" value="Carboxylesterase_B_AS"/>
</dbReference>
<evidence type="ECO:0000313" key="5">
    <source>
        <dbReference type="EMBL" id="MBK1787650.1"/>
    </source>
</evidence>
<keyword evidence="6" id="KW-1185">Reference proteome</keyword>
<feature type="domain" description="Carboxylesterase type B" evidence="4">
    <location>
        <begin position="22"/>
        <end position="506"/>
    </location>
</feature>
<organism evidence="5 6">
    <name type="scientific">Prauserella cavernicola</name>
    <dbReference type="NCBI Taxonomy" id="2800127"/>
    <lineage>
        <taxon>Bacteria</taxon>
        <taxon>Bacillati</taxon>
        <taxon>Actinomycetota</taxon>
        <taxon>Actinomycetes</taxon>
        <taxon>Pseudonocardiales</taxon>
        <taxon>Pseudonocardiaceae</taxon>
        <taxon>Prauserella</taxon>
    </lineage>
</organism>
<dbReference type="PROSITE" id="PS00122">
    <property type="entry name" value="CARBOXYLESTERASE_B_1"/>
    <property type="match status" value="1"/>
</dbReference>
<comment type="similarity">
    <text evidence="1 3">Belongs to the type-B carboxylesterase/lipase family.</text>
</comment>
<dbReference type="EC" id="3.1.1.-" evidence="3"/>
<dbReference type="Pfam" id="PF00135">
    <property type="entry name" value="COesterase"/>
    <property type="match status" value="1"/>
</dbReference>
<dbReference type="PANTHER" id="PTHR11559">
    <property type="entry name" value="CARBOXYLESTERASE"/>
    <property type="match status" value="1"/>
</dbReference>
<evidence type="ECO:0000256" key="2">
    <source>
        <dbReference type="ARBA" id="ARBA00022801"/>
    </source>
</evidence>
<reference evidence="5" key="1">
    <citation type="submission" date="2020-12" db="EMBL/GenBank/DDBJ databases">
        <title>Prauserella sp. ASG 168, a novel actinomycete isolated from cave rock.</title>
        <authorList>
            <person name="Suriyachadkun C."/>
        </authorList>
    </citation>
    <scope>NUCLEOTIDE SEQUENCE</scope>
    <source>
        <strain evidence="5">ASG 168</strain>
    </source>
</reference>
<sequence length="510" mass="54654">MTRRDSGTSWPDIAAQEAGDPLVVELCTGPVRGADTGTAHTFTGIPYAAPPVGPLRWRDPQPVAPWDDVVEATTPGSLCPQLGPFGEGASEDCLFLNVTAPRERTGALPVLVWLHGGGYTVDGGSLYDAQRLAAQGDVIVVTVNYRLGIFGYFGHPGLPGSGNFGLADQLASLRWVRRNAAAFGGDPGNVTLFGQSAGAMSASALLTSPAAAGLFHKVILQSGPGLLHWGEGVMFPNSPAHTPYASRATVDATGVRVAAALGCRGSDAVELLRHIPVSDLLEHTGEFANHLAYGTPLLPRDPAEALRRREFHRVPVISGGTRDEMRPFIGGASLLEPITGARYPELLRHSFGDDADRVATRYPLEDYESAAMAWATVTTDASWARDTAAANRLLARHCPVYAYEFADRTAPNVNGMEIAGLPMGAAHASELPYLFDLLGHDLLTPQQHQLGDTMIAHWTTFARTGDPNGPGNPDWPRFDHTGRVLQFAPGAVHPVDHRARHQCDFWDRLR</sequence>
<name>A0A934QW32_9PSEU</name>
<protein>
    <recommendedName>
        <fullName evidence="3">Carboxylic ester hydrolase</fullName>
        <ecNumber evidence="3">3.1.1.-</ecNumber>
    </recommendedName>
</protein>
<evidence type="ECO:0000256" key="1">
    <source>
        <dbReference type="ARBA" id="ARBA00005964"/>
    </source>
</evidence>
<dbReference type="RefSeq" id="WP_200322498.1">
    <property type="nucleotide sequence ID" value="NZ_JAENJH010000007.1"/>
</dbReference>
<evidence type="ECO:0000259" key="4">
    <source>
        <dbReference type="Pfam" id="PF00135"/>
    </source>
</evidence>
<dbReference type="InterPro" id="IPR029058">
    <property type="entry name" value="AB_hydrolase_fold"/>
</dbReference>
<evidence type="ECO:0000313" key="6">
    <source>
        <dbReference type="Proteomes" id="UP000635245"/>
    </source>
</evidence>
<dbReference type="AlphaFoldDB" id="A0A934QW32"/>
<dbReference type="GO" id="GO:0016787">
    <property type="term" value="F:hydrolase activity"/>
    <property type="evidence" value="ECO:0007669"/>
    <property type="project" value="UniProtKB-KW"/>
</dbReference>